<evidence type="ECO:0000259" key="2">
    <source>
        <dbReference type="Pfam" id="PF26118"/>
    </source>
</evidence>
<feature type="region of interest" description="Disordered" evidence="1">
    <location>
        <begin position="324"/>
        <end position="349"/>
    </location>
</feature>
<dbReference type="OrthoDB" id="5242628at2759"/>
<organism evidence="3 4">
    <name type="scientific">Oidiodendron maius (strain Zn)</name>
    <dbReference type="NCBI Taxonomy" id="913774"/>
    <lineage>
        <taxon>Eukaryota</taxon>
        <taxon>Fungi</taxon>
        <taxon>Dikarya</taxon>
        <taxon>Ascomycota</taxon>
        <taxon>Pezizomycotina</taxon>
        <taxon>Leotiomycetes</taxon>
        <taxon>Leotiomycetes incertae sedis</taxon>
        <taxon>Myxotrichaceae</taxon>
        <taxon>Oidiodendron</taxon>
    </lineage>
</organism>
<feature type="region of interest" description="Disordered" evidence="1">
    <location>
        <begin position="1"/>
        <end position="46"/>
    </location>
</feature>
<feature type="compositionally biased region" description="Pro residues" evidence="1">
    <location>
        <begin position="32"/>
        <end position="41"/>
    </location>
</feature>
<feature type="region of interest" description="Disordered" evidence="1">
    <location>
        <begin position="195"/>
        <end position="251"/>
    </location>
</feature>
<feature type="compositionally biased region" description="Basic and acidic residues" evidence="1">
    <location>
        <begin position="195"/>
        <end position="239"/>
    </location>
</feature>
<protein>
    <recommendedName>
        <fullName evidence="2">DUF8035 domain-containing protein</fullName>
    </recommendedName>
</protein>
<dbReference type="Proteomes" id="UP000054321">
    <property type="component" value="Unassembled WGS sequence"/>
</dbReference>
<feature type="region of interest" description="Disordered" evidence="1">
    <location>
        <begin position="59"/>
        <end position="84"/>
    </location>
</feature>
<name>A0A0C3DJA3_OIDMZ</name>
<dbReference type="Pfam" id="PF26118">
    <property type="entry name" value="DUF8035"/>
    <property type="match status" value="1"/>
</dbReference>
<reference evidence="4" key="2">
    <citation type="submission" date="2015-01" db="EMBL/GenBank/DDBJ databases">
        <title>Evolutionary Origins and Diversification of the Mycorrhizal Mutualists.</title>
        <authorList>
            <consortium name="DOE Joint Genome Institute"/>
            <consortium name="Mycorrhizal Genomics Consortium"/>
            <person name="Kohler A."/>
            <person name="Kuo A."/>
            <person name="Nagy L.G."/>
            <person name="Floudas D."/>
            <person name="Copeland A."/>
            <person name="Barry K.W."/>
            <person name="Cichocki N."/>
            <person name="Veneault-Fourrey C."/>
            <person name="LaButti K."/>
            <person name="Lindquist E.A."/>
            <person name="Lipzen A."/>
            <person name="Lundell T."/>
            <person name="Morin E."/>
            <person name="Murat C."/>
            <person name="Riley R."/>
            <person name="Ohm R."/>
            <person name="Sun H."/>
            <person name="Tunlid A."/>
            <person name="Henrissat B."/>
            <person name="Grigoriev I.V."/>
            <person name="Hibbett D.S."/>
            <person name="Martin F."/>
        </authorList>
    </citation>
    <scope>NUCLEOTIDE SEQUENCE [LARGE SCALE GENOMIC DNA]</scope>
    <source>
        <strain evidence="4">Zn</strain>
    </source>
</reference>
<feature type="compositionally biased region" description="Basic and acidic residues" evidence="1">
    <location>
        <begin position="127"/>
        <end position="138"/>
    </location>
</feature>
<gene>
    <name evidence="3" type="ORF">OIDMADRAFT_53602</name>
</gene>
<dbReference type="HOGENOM" id="CLU_025210_0_0_1"/>
<dbReference type="EMBL" id="KN832875">
    <property type="protein sequence ID" value="KIN02083.1"/>
    <property type="molecule type" value="Genomic_DNA"/>
</dbReference>
<dbReference type="AlphaFoldDB" id="A0A0C3DJA3"/>
<feature type="compositionally biased region" description="Polar residues" evidence="1">
    <location>
        <begin position="241"/>
        <end position="251"/>
    </location>
</feature>
<accession>A0A0C3DJA3</accession>
<dbReference type="InParanoid" id="A0A0C3DJA3"/>
<keyword evidence="4" id="KW-1185">Reference proteome</keyword>
<reference evidence="3 4" key="1">
    <citation type="submission" date="2014-04" db="EMBL/GenBank/DDBJ databases">
        <authorList>
            <consortium name="DOE Joint Genome Institute"/>
            <person name="Kuo A."/>
            <person name="Martino E."/>
            <person name="Perotto S."/>
            <person name="Kohler A."/>
            <person name="Nagy L.G."/>
            <person name="Floudas D."/>
            <person name="Copeland A."/>
            <person name="Barry K.W."/>
            <person name="Cichocki N."/>
            <person name="Veneault-Fourrey C."/>
            <person name="LaButti K."/>
            <person name="Lindquist E.A."/>
            <person name="Lipzen A."/>
            <person name="Lundell T."/>
            <person name="Morin E."/>
            <person name="Murat C."/>
            <person name="Sun H."/>
            <person name="Tunlid A."/>
            <person name="Henrissat B."/>
            <person name="Grigoriev I.V."/>
            <person name="Hibbett D.S."/>
            <person name="Martin F."/>
            <person name="Nordberg H.P."/>
            <person name="Cantor M.N."/>
            <person name="Hua S.X."/>
        </authorList>
    </citation>
    <scope>NUCLEOTIDE SEQUENCE [LARGE SCALE GENOMIC DNA]</scope>
    <source>
        <strain evidence="3 4">Zn</strain>
    </source>
</reference>
<feature type="region of interest" description="Disordered" evidence="1">
    <location>
        <begin position="107"/>
        <end position="138"/>
    </location>
</feature>
<feature type="compositionally biased region" description="Acidic residues" evidence="1">
    <location>
        <begin position="1"/>
        <end position="11"/>
    </location>
</feature>
<proteinExistence type="predicted"/>
<sequence length="349" mass="41246">MSSYYDDDEDLDIHIRRGRAASPVYHEHHRYQPPPPPPPPMAVGRPVYYTHGSNYLVAEPSAPVRRSHSSSHRGSPERAAPAPVVINNIYKEYDDDDDDERHYLQLARPVGRARSRSRSHSYASPRSSRENYELEQTRKELEGFKMQVEREKEEKRIKKEMELKRLRLEKEAEEEKERVKKESAAAIEKYKLEQAEKAAKEKKEKEEREKEYQARIRDDLRKSGMSDRQIEDVLNKDKAVGTSSSRPTYTKMSRRHLSIETLNKYRIDYEFDVDPDYVLIKRWVPEHEQDILWAHTREIREQRQPVLLAIEAKKKHGETEFEFVRKKKHHDRRPSPSPLVTFLAGGRPR</sequence>
<feature type="domain" description="DUF8035" evidence="2">
    <location>
        <begin position="247"/>
        <end position="302"/>
    </location>
</feature>
<dbReference type="InterPro" id="IPR058348">
    <property type="entry name" value="DUF8035"/>
</dbReference>
<evidence type="ECO:0000256" key="1">
    <source>
        <dbReference type="SAM" id="MobiDB-lite"/>
    </source>
</evidence>
<evidence type="ECO:0000313" key="3">
    <source>
        <dbReference type="EMBL" id="KIN02083.1"/>
    </source>
</evidence>
<evidence type="ECO:0000313" key="4">
    <source>
        <dbReference type="Proteomes" id="UP000054321"/>
    </source>
</evidence>